<feature type="transmembrane region" description="Helical" evidence="1">
    <location>
        <begin position="110"/>
        <end position="131"/>
    </location>
</feature>
<evidence type="ECO:0000313" key="3">
    <source>
        <dbReference type="EMBL" id="GGK59554.1"/>
    </source>
</evidence>
<reference evidence="3" key="1">
    <citation type="journal article" date="2014" name="Int. J. Syst. Evol. Microbiol.">
        <title>Complete genome sequence of Corynebacterium casei LMG S-19264T (=DSM 44701T), isolated from a smear-ripened cheese.</title>
        <authorList>
            <consortium name="US DOE Joint Genome Institute (JGI-PGF)"/>
            <person name="Walter F."/>
            <person name="Albersmeier A."/>
            <person name="Kalinowski J."/>
            <person name="Ruckert C."/>
        </authorList>
    </citation>
    <scope>NUCLEOTIDE SEQUENCE</scope>
    <source>
        <strain evidence="3">JCM 19018</strain>
    </source>
</reference>
<proteinExistence type="predicted"/>
<dbReference type="Proteomes" id="UP000614221">
    <property type="component" value="Unassembled WGS sequence"/>
</dbReference>
<dbReference type="EMBL" id="BMPD01000001">
    <property type="protein sequence ID" value="GGK59554.1"/>
    <property type="molecule type" value="Genomic_DNA"/>
</dbReference>
<evidence type="ECO:0000256" key="1">
    <source>
        <dbReference type="SAM" id="Phobius"/>
    </source>
</evidence>
<dbReference type="AlphaFoldDB" id="A0A830EUQ7"/>
<feature type="transmembrane region" description="Helical" evidence="1">
    <location>
        <begin position="78"/>
        <end position="98"/>
    </location>
</feature>
<feature type="domain" description="Archaeal histidine kinase 4TM" evidence="2">
    <location>
        <begin position="19"/>
        <end position="137"/>
    </location>
</feature>
<dbReference type="InterPro" id="IPR031623">
    <property type="entry name" value="HisKA_4TM"/>
</dbReference>
<feature type="transmembrane region" description="Helical" evidence="1">
    <location>
        <begin position="43"/>
        <end position="66"/>
    </location>
</feature>
<dbReference type="Pfam" id="PF16926">
    <property type="entry name" value="HisKA_4TM"/>
    <property type="match status" value="1"/>
</dbReference>
<organism evidence="3 4">
    <name type="scientific">Haloarcula sebkhae</name>
    <dbReference type="NCBI Taxonomy" id="932660"/>
    <lineage>
        <taxon>Archaea</taxon>
        <taxon>Methanobacteriati</taxon>
        <taxon>Methanobacteriota</taxon>
        <taxon>Stenosarchaea group</taxon>
        <taxon>Halobacteria</taxon>
        <taxon>Halobacteriales</taxon>
        <taxon>Haloarculaceae</taxon>
        <taxon>Haloarcula</taxon>
    </lineage>
</organism>
<comment type="caution">
    <text evidence="3">The sequence shown here is derived from an EMBL/GenBank/DDBJ whole genome shotgun (WGS) entry which is preliminary data.</text>
</comment>
<name>A0A830EUQ7_9EURY</name>
<protein>
    <recommendedName>
        <fullName evidence="2">Archaeal histidine kinase 4TM domain-containing protein</fullName>
    </recommendedName>
</protein>
<reference evidence="3" key="2">
    <citation type="submission" date="2020-09" db="EMBL/GenBank/DDBJ databases">
        <authorList>
            <person name="Sun Q."/>
            <person name="Ohkuma M."/>
        </authorList>
    </citation>
    <scope>NUCLEOTIDE SEQUENCE</scope>
    <source>
        <strain evidence="3">JCM 19018</strain>
    </source>
</reference>
<accession>A0A830EUQ7</accession>
<evidence type="ECO:0000259" key="2">
    <source>
        <dbReference type="Pfam" id="PF16926"/>
    </source>
</evidence>
<keyword evidence="1" id="KW-0812">Transmembrane</keyword>
<gene>
    <name evidence="3" type="ORF">GCM10009067_09990</name>
</gene>
<keyword evidence="1" id="KW-1133">Transmembrane helix</keyword>
<sequence length="309" mass="32129">MTGLTFDAMNQRLLTGTALALSGIVLAAIQGLHGIQQTQIPVAVAVDVLPFAAMGLAIAYAGVWLARDTAFEGATSRVAAWAAGGTVTFAAVAALLLFSQRVTSGSLARASYLTVDLVTVGALAGVLVGLYDARSRSRLRELAAERDRVEAFAGKAADVNNYGRAIASAPSVDGVAAFVVEAFGTMTGMEETAVIRLRDGDAVALANTIRTVPADVVGSLAQEVRTQEQGAVTVHDRPFPVDIPESVTDCVSAVVLDDEATTTVVISVTTDETTVGEEDQKLLELIVSHASVRMATLDRQSADKEPTGQ</sequence>
<keyword evidence="1" id="KW-0472">Membrane</keyword>
<evidence type="ECO:0000313" key="4">
    <source>
        <dbReference type="Proteomes" id="UP000614221"/>
    </source>
</evidence>